<name>A0A5B8M2E2_9MICO</name>
<dbReference type="Proteomes" id="UP000320216">
    <property type="component" value="Chromosome"/>
</dbReference>
<proteinExistence type="predicted"/>
<dbReference type="PANTHER" id="PTHR34351:SF1">
    <property type="entry name" value="SLR1927 PROTEIN"/>
    <property type="match status" value="1"/>
</dbReference>
<dbReference type="RefSeq" id="WP_146318720.1">
    <property type="nucleotide sequence ID" value="NZ_CP042305.1"/>
</dbReference>
<organism evidence="3 4">
    <name type="scientific">Humibacter ginsenosidimutans</name>
    <dbReference type="NCBI Taxonomy" id="2599293"/>
    <lineage>
        <taxon>Bacteria</taxon>
        <taxon>Bacillati</taxon>
        <taxon>Actinomycetota</taxon>
        <taxon>Actinomycetes</taxon>
        <taxon>Micrococcales</taxon>
        <taxon>Microbacteriaceae</taxon>
        <taxon>Humibacter</taxon>
    </lineage>
</organism>
<evidence type="ECO:0000259" key="2">
    <source>
        <dbReference type="Pfam" id="PF01882"/>
    </source>
</evidence>
<dbReference type="PANTHER" id="PTHR34351">
    <property type="entry name" value="SLR1927 PROTEIN-RELATED"/>
    <property type="match status" value="1"/>
</dbReference>
<dbReference type="Pfam" id="PF01882">
    <property type="entry name" value="DUF58"/>
    <property type="match status" value="1"/>
</dbReference>
<reference evidence="3 4" key="1">
    <citation type="submission" date="2019-07" db="EMBL/GenBank/DDBJ databases">
        <title>Full genome sequence of Humibacter sp. WJ7-1.</title>
        <authorList>
            <person name="Im W.-T."/>
        </authorList>
    </citation>
    <scope>NUCLEOTIDE SEQUENCE [LARGE SCALE GENOMIC DNA]</scope>
    <source>
        <strain evidence="3 4">WJ7-1</strain>
    </source>
</reference>
<evidence type="ECO:0000313" key="4">
    <source>
        <dbReference type="Proteomes" id="UP000320216"/>
    </source>
</evidence>
<dbReference type="InterPro" id="IPR002881">
    <property type="entry name" value="DUF58"/>
</dbReference>
<accession>A0A5B8M2E2</accession>
<protein>
    <submittedName>
        <fullName evidence="3">DUF58 domain-containing protein</fullName>
    </submittedName>
</protein>
<sequence>MSTSDHDAYSRLEYTSTGTGTRTRASTVTSMARTTRGTAARRDGVRVLVTGGRALAAAAGWLGETVTPIGWLLAASAVAGIAAGAVLGWSVGWMIGVASLVLLLTAIPFLAGGYSYRVQFRVDRDAVVAGSDVTGTVQVVNAARRTALPGLVDIPVGDGLVETRVPFLRPQATHEETIAIRAAKRGVIDVGPMSVSRGDPVGALRREVVWPQIQTIHVHPVTAYIPSTGSGLLHDLEGLPSSNIVNADLAFHAIRDYVPGDARNHVHWKSTAKTGKLMVRQYEETRQSRIAVLIGTEAEGEYSSDDEFELGVSAAASLSLQAVRDGRELIVTTGAQQPELSRGDVIAVREIPTHGIRPMLDGFSEIDRSLRMTRLEDVARLVSQTADRLSLVFLVSGSVMPVQRLRTAGSFFDAESTVVIVRCEPGADPVMRRVGDVRVLTLGRLDDLGQLIARGALE</sequence>
<keyword evidence="1" id="KW-0812">Transmembrane</keyword>
<keyword evidence="1" id="KW-1133">Transmembrane helix</keyword>
<evidence type="ECO:0000256" key="1">
    <source>
        <dbReference type="SAM" id="Phobius"/>
    </source>
</evidence>
<dbReference type="KEGG" id="huw:FPZ11_04430"/>
<dbReference type="AlphaFoldDB" id="A0A5B8M2E2"/>
<feature type="transmembrane region" description="Helical" evidence="1">
    <location>
        <begin position="93"/>
        <end position="114"/>
    </location>
</feature>
<evidence type="ECO:0000313" key="3">
    <source>
        <dbReference type="EMBL" id="QDZ14124.1"/>
    </source>
</evidence>
<keyword evidence="4" id="KW-1185">Reference proteome</keyword>
<dbReference type="EMBL" id="CP042305">
    <property type="protein sequence ID" value="QDZ14124.1"/>
    <property type="molecule type" value="Genomic_DNA"/>
</dbReference>
<feature type="transmembrane region" description="Helical" evidence="1">
    <location>
        <begin position="69"/>
        <end position="87"/>
    </location>
</feature>
<feature type="domain" description="DUF58" evidence="2">
    <location>
        <begin position="254"/>
        <end position="438"/>
    </location>
</feature>
<gene>
    <name evidence="3" type="ORF">FPZ11_04430</name>
</gene>
<keyword evidence="1" id="KW-0472">Membrane</keyword>
<dbReference type="OrthoDB" id="9812729at2"/>